<comment type="caution">
    <text evidence="2">The sequence shown here is derived from an EMBL/GenBank/DDBJ whole genome shotgun (WGS) entry which is preliminary data.</text>
</comment>
<organism evidence="2 3">
    <name type="scientific">Faecalibacter macacae</name>
    <dbReference type="NCBI Taxonomy" id="1859289"/>
    <lineage>
        <taxon>Bacteria</taxon>
        <taxon>Pseudomonadati</taxon>
        <taxon>Bacteroidota</taxon>
        <taxon>Flavobacteriia</taxon>
        <taxon>Flavobacteriales</taxon>
        <taxon>Weeksellaceae</taxon>
        <taxon>Faecalibacter</taxon>
    </lineage>
</organism>
<feature type="transmembrane region" description="Helical" evidence="1">
    <location>
        <begin position="136"/>
        <end position="157"/>
    </location>
</feature>
<evidence type="ECO:0000313" key="3">
    <source>
        <dbReference type="Proteomes" id="UP000275348"/>
    </source>
</evidence>
<gene>
    <name evidence="2" type="ORF">EAH69_05490</name>
</gene>
<sequence length="161" mass="18771">MTNKESQNQEIERDDIFDRSNLINQSRESSHAIHEGEGKSFWFKLMFYFMLFVVGSLIYRGYILYSTNDYLFRSFLNEDAPEMPQWYPITTLVLSFLALIGLFLTYAFKKLGPILVVAALFVSATVQPEFMADGTLYTLFALFVFIGYGLAVIYPYWHKFK</sequence>
<feature type="transmembrane region" description="Helical" evidence="1">
    <location>
        <begin position="45"/>
        <end position="65"/>
    </location>
</feature>
<feature type="transmembrane region" description="Helical" evidence="1">
    <location>
        <begin position="111"/>
        <end position="130"/>
    </location>
</feature>
<dbReference type="OrthoDB" id="1448102at2"/>
<dbReference type="RefSeq" id="WP_121934174.1">
    <property type="nucleotide sequence ID" value="NZ_RDOJ01000005.1"/>
</dbReference>
<dbReference type="AlphaFoldDB" id="A0A3L9MJM6"/>
<keyword evidence="1" id="KW-1133">Transmembrane helix</keyword>
<name>A0A3L9MJM6_9FLAO</name>
<keyword evidence="1" id="KW-0812">Transmembrane</keyword>
<reference evidence="2 3" key="1">
    <citation type="submission" date="2018-10" db="EMBL/GenBank/DDBJ databases">
        <authorList>
            <person name="Chen X."/>
        </authorList>
    </citation>
    <scope>NUCLEOTIDE SEQUENCE [LARGE SCALE GENOMIC DNA]</scope>
    <source>
        <strain evidence="2 3">YIM 102668</strain>
    </source>
</reference>
<evidence type="ECO:0000256" key="1">
    <source>
        <dbReference type="SAM" id="Phobius"/>
    </source>
</evidence>
<accession>A0A3L9MJM6</accession>
<keyword evidence="3" id="KW-1185">Reference proteome</keyword>
<dbReference type="EMBL" id="RDOJ01000005">
    <property type="protein sequence ID" value="RLZ11494.1"/>
    <property type="molecule type" value="Genomic_DNA"/>
</dbReference>
<keyword evidence="1" id="KW-0472">Membrane</keyword>
<proteinExistence type="predicted"/>
<evidence type="ECO:0008006" key="4">
    <source>
        <dbReference type="Google" id="ProtNLM"/>
    </source>
</evidence>
<dbReference type="Proteomes" id="UP000275348">
    <property type="component" value="Unassembled WGS sequence"/>
</dbReference>
<protein>
    <recommendedName>
        <fullName evidence="4">DoxX family protein</fullName>
    </recommendedName>
</protein>
<feature type="transmembrane region" description="Helical" evidence="1">
    <location>
        <begin position="85"/>
        <end position="104"/>
    </location>
</feature>
<evidence type="ECO:0000313" key="2">
    <source>
        <dbReference type="EMBL" id="RLZ11494.1"/>
    </source>
</evidence>